<keyword evidence="1" id="KW-0732">Signal</keyword>
<gene>
    <name evidence="2" type="ORF">BDP55DRAFT_626307</name>
</gene>
<dbReference type="EMBL" id="JAHMHR010000002">
    <property type="protein sequence ID" value="KAK1700763.1"/>
    <property type="molecule type" value="Genomic_DNA"/>
</dbReference>
<protein>
    <submittedName>
        <fullName evidence="2">Uncharacterized protein</fullName>
    </submittedName>
</protein>
<feature type="signal peptide" evidence="1">
    <location>
        <begin position="1"/>
        <end position="26"/>
    </location>
</feature>
<feature type="chain" id="PRO_5042593810" evidence="1">
    <location>
        <begin position="27"/>
        <end position="120"/>
    </location>
</feature>
<evidence type="ECO:0000313" key="3">
    <source>
        <dbReference type="Proteomes" id="UP001224890"/>
    </source>
</evidence>
<evidence type="ECO:0000313" key="2">
    <source>
        <dbReference type="EMBL" id="KAK1700763.1"/>
    </source>
</evidence>
<sequence length="120" mass="12600">MIPVVWLARTQLQVFLLLSPLAVGPACLGTSYGSSQIEIETNGCLSDGHHHEETAATASLPENEGRITACTGTQPGVAGQLRIWDFQALPHSPKTALLDYAPLQSLLSSGAPSGLQPIIV</sequence>
<dbReference type="Proteomes" id="UP001224890">
    <property type="component" value="Unassembled WGS sequence"/>
</dbReference>
<proteinExistence type="predicted"/>
<dbReference type="GeneID" id="85456143"/>
<name>A0AAJ0B1L0_9PEZI</name>
<evidence type="ECO:0000256" key="1">
    <source>
        <dbReference type="SAM" id="SignalP"/>
    </source>
</evidence>
<keyword evidence="3" id="KW-1185">Reference proteome</keyword>
<dbReference type="RefSeq" id="XP_060436520.1">
    <property type="nucleotide sequence ID" value="XM_060571617.1"/>
</dbReference>
<dbReference type="AlphaFoldDB" id="A0AAJ0B1L0"/>
<organism evidence="2 3">
    <name type="scientific">Colletotrichum godetiae</name>
    <dbReference type="NCBI Taxonomy" id="1209918"/>
    <lineage>
        <taxon>Eukaryota</taxon>
        <taxon>Fungi</taxon>
        <taxon>Dikarya</taxon>
        <taxon>Ascomycota</taxon>
        <taxon>Pezizomycotina</taxon>
        <taxon>Sordariomycetes</taxon>
        <taxon>Hypocreomycetidae</taxon>
        <taxon>Glomerellales</taxon>
        <taxon>Glomerellaceae</taxon>
        <taxon>Colletotrichum</taxon>
        <taxon>Colletotrichum acutatum species complex</taxon>
    </lineage>
</organism>
<reference evidence="2" key="1">
    <citation type="submission" date="2021-06" db="EMBL/GenBank/DDBJ databases">
        <title>Comparative genomics, transcriptomics and evolutionary studies reveal genomic signatures of adaptation to plant cell wall in hemibiotrophic fungi.</title>
        <authorList>
            <consortium name="DOE Joint Genome Institute"/>
            <person name="Baroncelli R."/>
            <person name="Diaz J.F."/>
            <person name="Benocci T."/>
            <person name="Peng M."/>
            <person name="Battaglia E."/>
            <person name="Haridas S."/>
            <person name="Andreopoulos W."/>
            <person name="Labutti K."/>
            <person name="Pangilinan J."/>
            <person name="Floch G.L."/>
            <person name="Makela M.R."/>
            <person name="Henrissat B."/>
            <person name="Grigoriev I.V."/>
            <person name="Crouch J.A."/>
            <person name="De Vries R.P."/>
            <person name="Sukno S.A."/>
            <person name="Thon M.R."/>
        </authorList>
    </citation>
    <scope>NUCLEOTIDE SEQUENCE</scope>
    <source>
        <strain evidence="2">CBS 193.32</strain>
    </source>
</reference>
<comment type="caution">
    <text evidence="2">The sequence shown here is derived from an EMBL/GenBank/DDBJ whole genome shotgun (WGS) entry which is preliminary data.</text>
</comment>
<accession>A0AAJ0B1L0</accession>